<keyword evidence="3" id="KW-0347">Helicase</keyword>
<name>A0A225E656_9BACT</name>
<dbReference type="Gene3D" id="3.40.50.300">
    <property type="entry name" value="P-loop containing nucleotide triphosphate hydrolases"/>
    <property type="match status" value="1"/>
</dbReference>
<dbReference type="PANTHER" id="PTHR43788:SF8">
    <property type="entry name" value="DNA-BINDING PROTEIN SMUBP-2"/>
    <property type="match status" value="1"/>
</dbReference>
<dbReference type="InterPro" id="IPR027417">
    <property type="entry name" value="P-loop_NTPase"/>
</dbReference>
<keyword evidence="3" id="KW-0547">Nucleotide-binding</keyword>
<dbReference type="AlphaFoldDB" id="A0A225E656"/>
<keyword evidence="4" id="KW-1185">Reference proteome</keyword>
<dbReference type="Pfam" id="PF13086">
    <property type="entry name" value="AAA_11"/>
    <property type="match status" value="1"/>
</dbReference>
<dbReference type="OrthoDB" id="9757917at2"/>
<dbReference type="PANTHER" id="PTHR43788">
    <property type="entry name" value="DNA2/NAM7 HELICASE FAMILY MEMBER"/>
    <property type="match status" value="1"/>
</dbReference>
<accession>A0A225E656</accession>
<gene>
    <name evidence="3" type="ORF">FRUB_01917</name>
</gene>
<feature type="compositionally biased region" description="Basic and acidic residues" evidence="1">
    <location>
        <begin position="596"/>
        <end position="619"/>
    </location>
</feature>
<evidence type="ECO:0000259" key="2">
    <source>
        <dbReference type="Pfam" id="PF13086"/>
    </source>
</evidence>
<reference evidence="4" key="1">
    <citation type="submission" date="2017-06" db="EMBL/GenBank/DDBJ databases">
        <title>Genome analysis of Fimbriiglobus ruber SP5, the first member of the order Planctomycetales with confirmed chitinolytic capability.</title>
        <authorList>
            <person name="Ravin N.V."/>
            <person name="Rakitin A.L."/>
            <person name="Ivanova A.A."/>
            <person name="Beletsky A.V."/>
            <person name="Kulichevskaya I.S."/>
            <person name="Mardanov A.V."/>
            <person name="Dedysh S.N."/>
        </authorList>
    </citation>
    <scope>NUCLEOTIDE SEQUENCE [LARGE SCALE GENOMIC DNA]</scope>
    <source>
        <strain evidence="4">SP5</strain>
    </source>
</reference>
<protein>
    <submittedName>
        <fullName evidence="3">DNA helicase</fullName>
    </submittedName>
</protein>
<evidence type="ECO:0000313" key="4">
    <source>
        <dbReference type="Proteomes" id="UP000214646"/>
    </source>
</evidence>
<dbReference type="SUPFAM" id="SSF52540">
    <property type="entry name" value="P-loop containing nucleoside triphosphate hydrolases"/>
    <property type="match status" value="1"/>
</dbReference>
<feature type="compositionally biased region" description="Basic residues" evidence="1">
    <location>
        <begin position="550"/>
        <end position="567"/>
    </location>
</feature>
<comment type="caution">
    <text evidence="3">The sequence shown here is derived from an EMBL/GenBank/DDBJ whole genome shotgun (WGS) entry which is preliminary data.</text>
</comment>
<organism evidence="3 4">
    <name type="scientific">Fimbriiglobus ruber</name>
    <dbReference type="NCBI Taxonomy" id="1908690"/>
    <lineage>
        <taxon>Bacteria</taxon>
        <taxon>Pseudomonadati</taxon>
        <taxon>Planctomycetota</taxon>
        <taxon>Planctomycetia</taxon>
        <taxon>Gemmatales</taxon>
        <taxon>Gemmataceae</taxon>
        <taxon>Fimbriiglobus</taxon>
    </lineage>
</organism>
<proteinExistence type="predicted"/>
<dbReference type="InterPro" id="IPR050534">
    <property type="entry name" value="Coronavir_polyprotein_1ab"/>
</dbReference>
<keyword evidence="3" id="KW-0067">ATP-binding</keyword>
<evidence type="ECO:0000313" key="3">
    <source>
        <dbReference type="EMBL" id="OWK45586.1"/>
    </source>
</evidence>
<dbReference type="GO" id="GO:0043139">
    <property type="term" value="F:5'-3' DNA helicase activity"/>
    <property type="evidence" value="ECO:0007669"/>
    <property type="project" value="TreeGrafter"/>
</dbReference>
<feature type="region of interest" description="Disordered" evidence="1">
    <location>
        <begin position="530"/>
        <end position="619"/>
    </location>
</feature>
<dbReference type="EMBL" id="NIDE01000002">
    <property type="protein sequence ID" value="OWK45586.1"/>
    <property type="molecule type" value="Genomic_DNA"/>
</dbReference>
<keyword evidence="3" id="KW-0378">Hydrolase</keyword>
<sequence length="619" mass="66652">MPPHEREARFHSARLTRRLAGTSATAAAARMGVALQPGWMVYEMSPGSREVKVREGDFDVALAPENRPGFLDEPLQLVTRGTPLEPAGGAGWQVPMGDACGVTVVAIDRDNCLIFLAPSSRHPTMIADLEAHRLAGFATDAILDPVHKDYFTKKLLAVLREIGNPPSARSDPLVRRAIGQTSGAGSRRSRVDPPPADFLWRAPAMHGAAVARTLPPVRAALAAAGLNLNPTQLLAWEEALSRRLQLIWGPPGTGKSETARAVILGAVLEAYRRGVPLQVLVCASTYSAMDNVLLGVNARLPSLLPAGACEMVRVRSYLRPLDPAVPPALDVVLNRQSPNAAVTALRDRLERHDAITVVGATPEQVHNLLTCGSDPAVAPWFDLILIDEASQMDVGHAILPVAALADGGSVVLAGDHMQLPPIHQAEPPAGLEAMVGSVYTFARDFHRVPEVMLDRNYRSNRVLVDFTLHAGYRSTLTSHSPDLRLNLLTPVPTAQPPGWPAGLYWTPEWAALLDPRPAGRVLCLSGGAKQPVEPVRGRRRRGDDLAPPRAHGRPTPRRARPRNWGRHSGREYHVHAGTVLGTGGRRGHPASGPTGIDRDPAPEPVRRDGRACRGDPRGR</sequence>
<dbReference type="Proteomes" id="UP000214646">
    <property type="component" value="Unassembled WGS sequence"/>
</dbReference>
<feature type="domain" description="DNA2/NAM7 helicase helicase" evidence="2">
    <location>
        <begin position="227"/>
        <end position="297"/>
    </location>
</feature>
<dbReference type="InterPro" id="IPR041677">
    <property type="entry name" value="DNA2/NAM7_AAA_11"/>
</dbReference>
<evidence type="ECO:0000256" key="1">
    <source>
        <dbReference type="SAM" id="MobiDB-lite"/>
    </source>
</evidence>